<organism evidence="4 5">
    <name type="scientific">Ordospora colligata OC4</name>
    <dbReference type="NCBI Taxonomy" id="1354746"/>
    <lineage>
        <taxon>Eukaryota</taxon>
        <taxon>Fungi</taxon>
        <taxon>Fungi incertae sedis</taxon>
        <taxon>Microsporidia</taxon>
        <taxon>Ordosporidae</taxon>
        <taxon>Ordospora</taxon>
    </lineage>
</organism>
<dbReference type="OrthoDB" id="256303at2759"/>
<dbReference type="SUPFAM" id="SSF50978">
    <property type="entry name" value="WD40 repeat-like"/>
    <property type="match status" value="1"/>
</dbReference>
<dbReference type="PROSITE" id="PS50294">
    <property type="entry name" value="WD_REPEATS_REGION"/>
    <property type="match status" value="1"/>
</dbReference>
<dbReference type="Pfam" id="PF00400">
    <property type="entry name" value="WD40"/>
    <property type="match status" value="3"/>
</dbReference>
<dbReference type="InterPro" id="IPR015943">
    <property type="entry name" value="WD40/YVTN_repeat-like_dom_sf"/>
</dbReference>
<dbReference type="STRING" id="1354746.A0A0B2UJG6"/>
<evidence type="ECO:0000256" key="1">
    <source>
        <dbReference type="ARBA" id="ARBA00022574"/>
    </source>
</evidence>
<gene>
    <name evidence="4" type="ORF">M896_070610</name>
</gene>
<keyword evidence="2" id="KW-0677">Repeat</keyword>
<dbReference type="AlphaFoldDB" id="A0A0B2UJG6"/>
<keyword evidence="5" id="KW-1185">Reference proteome</keyword>
<dbReference type="FunCoup" id="A0A0B2UJG6">
    <property type="interactions" value="381"/>
</dbReference>
<sequence length="318" mass="35115">MAQYNAKVSDLPNPSSDTISELAFSSMHGLMATSSWDGTVRTYDLDNPYSGSNRVLNLNKPLLTCCFSKENPSLVFAGAVDGSLQMVDLQSNQTSFFQAHSAGVKSVRYFSNMIVTGSWDKTVKFWDVRSSKLVFSLDLSGKVYAMDLEKELLAMSLSGNEVATYNLNDINQKKSHVSKLNWMIRSITCAQDNETFALGGIEGKAEIFNINSPVKKMIFRCHRVDTKVYAVNSVSFLPTNQNILATAGGDGTIVFFDSQARMKIFTQNESHPITCGRFNATGSYYVYATGNDWSTGYATTYRPTQLKVIQVSTTGVKI</sequence>
<dbReference type="HOGENOM" id="CLU_038526_1_0_1"/>
<accession>A0A0B2UJG6</accession>
<dbReference type="InterPro" id="IPR036322">
    <property type="entry name" value="WD40_repeat_dom_sf"/>
</dbReference>
<evidence type="ECO:0000313" key="5">
    <source>
        <dbReference type="Proteomes" id="UP000031056"/>
    </source>
</evidence>
<name>A0A0B2UJG6_9MICR</name>
<dbReference type="PANTHER" id="PTHR10971">
    <property type="entry name" value="MRNA EXPORT FACTOR AND BUB3"/>
    <property type="match status" value="1"/>
</dbReference>
<dbReference type="InParanoid" id="A0A0B2UJG6"/>
<feature type="repeat" description="WD" evidence="3">
    <location>
        <begin position="97"/>
        <end position="136"/>
    </location>
</feature>
<dbReference type="VEuPathDB" id="MicrosporidiaDB:M896_070610"/>
<dbReference type="EMBL" id="JOKQ01000007">
    <property type="protein sequence ID" value="KHN69493.1"/>
    <property type="molecule type" value="Genomic_DNA"/>
</dbReference>
<dbReference type="SMART" id="SM00320">
    <property type="entry name" value="WD40"/>
    <property type="match status" value="5"/>
</dbReference>
<comment type="caution">
    <text evidence="4">The sequence shown here is derived from an EMBL/GenBank/DDBJ whole genome shotgun (WGS) entry which is preliminary data.</text>
</comment>
<evidence type="ECO:0000256" key="2">
    <source>
        <dbReference type="ARBA" id="ARBA00022737"/>
    </source>
</evidence>
<reference evidence="4 5" key="1">
    <citation type="journal article" date="2014" name="MBio">
        <title>The Ordospora colligata genome; evolution of extreme reduction in microsporidia and host-to-parasite horizontal gene transfer.</title>
        <authorList>
            <person name="Pombert J.-F."/>
            <person name="Haag K.L."/>
            <person name="Beidas S."/>
            <person name="Ebert D."/>
            <person name="Keeling P.J."/>
        </authorList>
    </citation>
    <scope>NUCLEOTIDE SEQUENCE [LARGE SCALE GENOMIC DNA]</scope>
    <source>
        <strain evidence="4 5">OC4</strain>
    </source>
</reference>
<protein>
    <submittedName>
        <fullName evidence="4">Uncharacterized protein</fullName>
    </submittedName>
</protein>
<dbReference type="InterPro" id="IPR019775">
    <property type="entry name" value="WD40_repeat_CS"/>
</dbReference>
<dbReference type="GeneID" id="26262030"/>
<dbReference type="Proteomes" id="UP000031056">
    <property type="component" value="Unassembled WGS sequence"/>
</dbReference>
<evidence type="ECO:0000256" key="3">
    <source>
        <dbReference type="PROSITE-ProRule" id="PRU00221"/>
    </source>
</evidence>
<dbReference type="RefSeq" id="XP_014563535.1">
    <property type="nucleotide sequence ID" value="XM_014708049.1"/>
</dbReference>
<evidence type="ECO:0000313" key="4">
    <source>
        <dbReference type="EMBL" id="KHN69493.1"/>
    </source>
</evidence>
<keyword evidence="1 3" id="KW-0853">WD repeat</keyword>
<proteinExistence type="predicted"/>
<dbReference type="PROSITE" id="PS00678">
    <property type="entry name" value="WD_REPEATS_1"/>
    <property type="match status" value="1"/>
</dbReference>
<dbReference type="Gene3D" id="2.130.10.10">
    <property type="entry name" value="YVTN repeat-like/Quinoprotein amine dehydrogenase"/>
    <property type="match status" value="1"/>
</dbReference>
<dbReference type="InterPro" id="IPR001680">
    <property type="entry name" value="WD40_rpt"/>
</dbReference>
<dbReference type="PROSITE" id="PS50082">
    <property type="entry name" value="WD_REPEATS_2"/>
    <property type="match status" value="1"/>
</dbReference>